<dbReference type="AlphaFoldDB" id="A0AAW1JCH8"/>
<dbReference type="InterPro" id="IPR016030">
    <property type="entry name" value="CblAdoTrfase-like"/>
</dbReference>
<name>A0AAW1JCH8_POPJA</name>
<dbReference type="EMBL" id="JASPKY010000434">
    <property type="protein sequence ID" value="KAK9700614.1"/>
    <property type="molecule type" value="Genomic_DNA"/>
</dbReference>
<dbReference type="Proteomes" id="UP001458880">
    <property type="component" value="Unassembled WGS sequence"/>
</dbReference>
<keyword evidence="3 4" id="KW-0067">ATP-binding</keyword>
<evidence type="ECO:0000259" key="5">
    <source>
        <dbReference type="Pfam" id="PF01923"/>
    </source>
</evidence>
<keyword evidence="1 4" id="KW-0808">Transferase</keyword>
<organism evidence="6 7">
    <name type="scientific">Popillia japonica</name>
    <name type="common">Japanese beetle</name>
    <dbReference type="NCBI Taxonomy" id="7064"/>
    <lineage>
        <taxon>Eukaryota</taxon>
        <taxon>Metazoa</taxon>
        <taxon>Ecdysozoa</taxon>
        <taxon>Arthropoda</taxon>
        <taxon>Hexapoda</taxon>
        <taxon>Insecta</taxon>
        <taxon>Pterygota</taxon>
        <taxon>Neoptera</taxon>
        <taxon>Endopterygota</taxon>
        <taxon>Coleoptera</taxon>
        <taxon>Polyphaga</taxon>
        <taxon>Scarabaeiformia</taxon>
        <taxon>Scarabaeidae</taxon>
        <taxon>Rutelinae</taxon>
        <taxon>Popillia</taxon>
    </lineage>
</organism>
<comment type="caution">
    <text evidence="6">The sequence shown here is derived from an EMBL/GenBank/DDBJ whole genome shotgun (WGS) entry which is preliminary data.</text>
</comment>
<dbReference type="PANTHER" id="PTHR12213:SF0">
    <property type="entry name" value="CORRINOID ADENOSYLTRANSFERASE MMAB"/>
    <property type="match status" value="1"/>
</dbReference>
<evidence type="ECO:0000256" key="3">
    <source>
        <dbReference type="ARBA" id="ARBA00022840"/>
    </source>
</evidence>
<evidence type="ECO:0000313" key="7">
    <source>
        <dbReference type="Proteomes" id="UP001458880"/>
    </source>
</evidence>
<keyword evidence="7" id="KW-1185">Reference proteome</keyword>
<dbReference type="InterPro" id="IPR029499">
    <property type="entry name" value="PduO-typ"/>
</dbReference>
<dbReference type="PANTHER" id="PTHR12213">
    <property type="entry name" value="CORRINOID ADENOSYLTRANSFERASE"/>
    <property type="match status" value="1"/>
</dbReference>
<proteinExistence type="inferred from homology"/>
<dbReference type="Gene3D" id="1.20.1200.10">
    <property type="entry name" value="Cobalamin adenosyltransferase-like"/>
    <property type="match status" value="1"/>
</dbReference>
<keyword evidence="2 4" id="KW-0547">Nucleotide-binding</keyword>
<gene>
    <name evidence="6" type="ORF">QE152_g31155</name>
</gene>
<feature type="domain" description="Cobalamin adenosyltransferase-like" evidence="5">
    <location>
        <begin position="2"/>
        <end position="136"/>
    </location>
</feature>
<evidence type="ECO:0000256" key="2">
    <source>
        <dbReference type="ARBA" id="ARBA00022741"/>
    </source>
</evidence>
<dbReference type="InterPro" id="IPR036451">
    <property type="entry name" value="CblAdoTrfase-like_sf"/>
</dbReference>
<evidence type="ECO:0000256" key="1">
    <source>
        <dbReference type="ARBA" id="ARBA00022679"/>
    </source>
</evidence>
<dbReference type="SUPFAM" id="SSF89028">
    <property type="entry name" value="Cobalamin adenosyltransferase-like"/>
    <property type="match status" value="1"/>
</dbReference>
<accession>A0AAW1JCH8</accession>
<evidence type="ECO:0000313" key="6">
    <source>
        <dbReference type="EMBL" id="KAK9700614.1"/>
    </source>
</evidence>
<reference evidence="6 7" key="1">
    <citation type="journal article" date="2024" name="BMC Genomics">
        <title>De novo assembly and annotation of Popillia japonica's genome with initial clues to its potential as an invasive pest.</title>
        <authorList>
            <person name="Cucini C."/>
            <person name="Boschi S."/>
            <person name="Funari R."/>
            <person name="Cardaioli E."/>
            <person name="Iannotti N."/>
            <person name="Marturano G."/>
            <person name="Paoli F."/>
            <person name="Bruttini M."/>
            <person name="Carapelli A."/>
            <person name="Frati F."/>
            <person name="Nardi F."/>
        </authorList>
    </citation>
    <scope>NUCLEOTIDE SEQUENCE [LARGE SCALE GENOMIC DNA]</scope>
    <source>
        <strain evidence="6">DMR45628</strain>
    </source>
</reference>
<protein>
    <submittedName>
        <fullName evidence="6">Cobalamin adenosyltransferase</fullName>
    </submittedName>
</protein>
<dbReference type="GO" id="GO:0008817">
    <property type="term" value="F:corrinoid adenosyltransferase activity"/>
    <property type="evidence" value="ECO:0007669"/>
    <property type="project" value="TreeGrafter"/>
</dbReference>
<comment type="similarity">
    <text evidence="4">Belongs to the Cob(I)alamin adenosyltransferase family.</text>
</comment>
<sequence length="162" mass="18641">MLGISEELLCFLGIAKEHARESNHTYVDKLKRIQTLVIEIQTGLLKYKDNTEQNITHVHIKEIEDWIKAYEKELPPPENFIIPGGGITAANLHLSRAACRKAERYIIPFVRRSEIPQPVQVYLNRLSDFLLILSRLAAKLDKQNEHIYVPTDVGKKNNKKNT</sequence>
<dbReference type="Pfam" id="PF01923">
    <property type="entry name" value="Cob_adeno_trans"/>
    <property type="match status" value="1"/>
</dbReference>
<dbReference type="GO" id="GO:0005524">
    <property type="term" value="F:ATP binding"/>
    <property type="evidence" value="ECO:0007669"/>
    <property type="project" value="UniProtKB-UniRule"/>
</dbReference>
<evidence type="ECO:0000256" key="4">
    <source>
        <dbReference type="RuleBase" id="RU366026"/>
    </source>
</evidence>